<dbReference type="Pfam" id="PF13692">
    <property type="entry name" value="Glyco_trans_1_4"/>
    <property type="match status" value="1"/>
</dbReference>
<evidence type="ECO:0000259" key="2">
    <source>
        <dbReference type="Pfam" id="PF13579"/>
    </source>
</evidence>
<dbReference type="Proteomes" id="UP000323161">
    <property type="component" value="Unassembled WGS sequence"/>
</dbReference>
<sequence length="426" mass="47423">MARTITYLDSSFPGALREGYKEPGQSAYRDKVTSRPEGDFQSKPPVRHRVAIIGTLAETMLGFRGELIRDMVRAGHEVYAFATNYSPKTEQAILAMGAFPVKYRMGRLSTNPAADLLSTWQLYRLLKSYSITCCFSYFTKPSIWGTTAAWLAGVPVRVAKIEGMGRVFTPEVHGFSLKKRVLQKVIRGLFRFSLRKAHHLLVLNHDDQQELVAMGITDPAPNMVGGIGVCLNRYPFTAPVADPLRFVFVGRLIPEKGIRYFLDAAKSLKARYPNIEFIVLGAPDDKRGITKAELKQLVSDNIITYPGPVDDVVPWLAKSSVFVLPSYYREGVPRSTQEALAMGRPVITTDMPGCRETVQHEVNGYLVGPHDQHGLEAAMLRFIREPESIAIMGEASHQIAVDRFDVRVINRKILSILGLVATVNSN</sequence>
<gene>
    <name evidence="3" type="ORF">FWJ25_04590</name>
</gene>
<proteinExistence type="predicted"/>
<dbReference type="Pfam" id="PF13579">
    <property type="entry name" value="Glyco_trans_4_4"/>
    <property type="match status" value="1"/>
</dbReference>
<dbReference type="CDD" id="cd03808">
    <property type="entry name" value="GT4_CapM-like"/>
    <property type="match status" value="1"/>
</dbReference>
<dbReference type="PANTHER" id="PTHR12526:SF638">
    <property type="entry name" value="SPORE COAT PROTEIN SA"/>
    <property type="match status" value="1"/>
</dbReference>
<dbReference type="EMBL" id="VTUU01000002">
    <property type="protein sequence ID" value="KAA1174673.1"/>
    <property type="molecule type" value="Genomic_DNA"/>
</dbReference>
<evidence type="ECO:0000256" key="1">
    <source>
        <dbReference type="SAM" id="MobiDB-lite"/>
    </source>
</evidence>
<dbReference type="Gene3D" id="3.40.50.2000">
    <property type="entry name" value="Glycogen Phosphorylase B"/>
    <property type="match status" value="2"/>
</dbReference>
<keyword evidence="3" id="KW-0808">Transferase</keyword>
<protein>
    <submittedName>
        <fullName evidence="3">Glycosyltransferase family 4 protein</fullName>
    </submittedName>
</protein>
<feature type="compositionally biased region" description="Basic and acidic residues" evidence="1">
    <location>
        <begin position="28"/>
        <end position="40"/>
    </location>
</feature>
<dbReference type="InterPro" id="IPR028098">
    <property type="entry name" value="Glyco_trans_4-like_N"/>
</dbReference>
<name>A0A5B0VK37_9GAMM</name>
<dbReference type="GO" id="GO:0016757">
    <property type="term" value="F:glycosyltransferase activity"/>
    <property type="evidence" value="ECO:0007669"/>
    <property type="project" value="UniProtKB-ARBA"/>
</dbReference>
<dbReference type="RefSeq" id="WP_149599095.1">
    <property type="nucleotide sequence ID" value="NZ_VTUU01000002.1"/>
</dbReference>
<comment type="caution">
    <text evidence="3">The sequence shown here is derived from an EMBL/GenBank/DDBJ whole genome shotgun (WGS) entry which is preliminary data.</text>
</comment>
<accession>A0A5B0VK37</accession>
<organism evidence="3 4">
    <name type="scientific">Marinobacter salinexigens</name>
    <dbReference type="NCBI Taxonomy" id="2919747"/>
    <lineage>
        <taxon>Bacteria</taxon>
        <taxon>Pseudomonadati</taxon>
        <taxon>Pseudomonadota</taxon>
        <taxon>Gammaproteobacteria</taxon>
        <taxon>Pseudomonadales</taxon>
        <taxon>Marinobacteraceae</taxon>
        <taxon>Marinobacter</taxon>
    </lineage>
</organism>
<evidence type="ECO:0000313" key="4">
    <source>
        <dbReference type="Proteomes" id="UP000323161"/>
    </source>
</evidence>
<feature type="region of interest" description="Disordered" evidence="1">
    <location>
        <begin position="19"/>
        <end position="43"/>
    </location>
</feature>
<feature type="domain" description="Glycosyltransferase subfamily 4-like N-terminal" evidence="2">
    <location>
        <begin position="66"/>
        <end position="216"/>
    </location>
</feature>
<reference evidence="3 4" key="1">
    <citation type="submission" date="2019-08" db="EMBL/GenBank/DDBJ databases">
        <title>Marinobacter ZYF650 sp. nov., a marine bacterium isolated from seawater of the Mariana trench.</title>
        <authorList>
            <person name="Ahmad W."/>
        </authorList>
    </citation>
    <scope>NUCLEOTIDE SEQUENCE [LARGE SCALE GENOMIC DNA]</scope>
    <source>
        <strain evidence="3 4">ZYF650</strain>
    </source>
</reference>
<dbReference type="PANTHER" id="PTHR12526">
    <property type="entry name" value="GLYCOSYLTRANSFERASE"/>
    <property type="match status" value="1"/>
</dbReference>
<keyword evidence="4" id="KW-1185">Reference proteome</keyword>
<evidence type="ECO:0000313" key="3">
    <source>
        <dbReference type="EMBL" id="KAA1174673.1"/>
    </source>
</evidence>
<dbReference type="SUPFAM" id="SSF53756">
    <property type="entry name" value="UDP-Glycosyltransferase/glycogen phosphorylase"/>
    <property type="match status" value="1"/>
</dbReference>
<dbReference type="AlphaFoldDB" id="A0A5B0VK37"/>